<feature type="coiled-coil region" evidence="1">
    <location>
        <begin position="86"/>
        <end position="117"/>
    </location>
</feature>
<keyword evidence="5" id="KW-1185">Reference proteome</keyword>
<evidence type="ECO:0000256" key="2">
    <source>
        <dbReference type="SAM" id="MobiDB-lite"/>
    </source>
</evidence>
<sequence>MSSVPGIVNRSEEQRKRPTLQNIATKEKPKEIHTRKSDVLEIAVTAMSKANRLYQDAKLQLEQSGNLKTSIKETVVNNLSELFGIVLQLNEERQTLLLQLEKARIQLKDDLLRQEKQYVESLRALMDQGSIRDIQSALTETVSDMRTLTDSLKHTMGNDTLLDKHTFMGKSEDTRRELMEIKEELSSLKDQMGGLRESLVISETNEPTYASIAGRPKAKINKPATDKANGNGYEIEEKLTNISSQAYEAIQHIKDLHSEFERIMNREQTHVTQPQVLEYKNSFLESQLNSISILVTETKHLIKELQSRPNVIKQTEEVQSEQTKIITDTLTQQINKMIIELNDIKELELSQIACQGNPGIGAELIMVEIREKLSEILNQCCGTATSTNTPATNIAEGIISKKTDRKADIIKESTPPGAPTRSYAEVLARPHFALIVESADPRHTSDDVAKTVKSHVDVVELGLGVNNVRKIKNQKIIISCDSEDDRSKLQEAIKNSDQKLTAAKTVSKQPLLKLVGVINDLDNSKIADACNLGRGLVATQECLQNATRNKTSIALLQEPYVGASGNVNISYKTIQKIDNRSKPVKSAVVVIDPNILIIEDSKFITENTVGVIIVNKNNNIGLISIYWEDYENIENYIQQLNTIIKNMNTPFIIIGGDCNCNSQWWGCDNEDARGILLSEFLAEASLEIINEGRTPTFYTIRQGAECKSIVDITVCSVPTMTKILNWTVNPNIVTTSDHRAITFDICIGPEETRKGIRKSTRIYNSTKADWNRFNKELITNLENEGLNTKEVTHIQTGKYLEDAILKLNKCITKACDKSMPKLTNTKFIKKIKWWNNELDLKKKKVIRLRRKIRHANENRKPYIIDDYLRALSDYKETILRTKTNSWKEYCTGQSRETMWDKFYRISKLTDFHLNEEMLKDSDGNILDPFQSADLLANTFYPADNIDNDTEYHTRIREDTNTIESQIKMIKQSTEFTPFTTYEISTLVGGASVPELRAHTTSEFPTQTPAQPGDQVLPAFISAETSTPEAASPLPNLDEAVTSSPVLNRPESSLLRIKTQIRQAKSVEVQEAARRLSEAEDPLDSDCDSKETNTSLDASTRSISGSRMFLNELPRHANEILQRTKSELEKSGNLKREIRESVTSGLYTLYEMVLKLSDSRMLHMLEANKQKLNVSRESERLTQRHARFMHETLGQYALLKDLIEKLQKETESMRMILSYDLCTAVTETKREVTTVKQDISMSSSITNQLKIVLEELRTFRESLEPRRYSTTKEPAIPLHFVEELHEIRSTLREIKSLRDEQCNQKVRESTEQEMDLEACVRGVSQELRQYVLEMKSQLQEDIIDLRNQVSKITENSTNTNRNPVDSLITSVQASIEELRRETRELQDTTVESAAPIRMAIEGLRNEVRWQPAKENPLNDEDEQIHHSPRKYRSVQAYKKMHDHANKSSRSYSE</sequence>
<dbReference type="EMBL" id="CAJQZP010000486">
    <property type="protein sequence ID" value="CAG4964019.1"/>
    <property type="molecule type" value="Genomic_DNA"/>
</dbReference>
<gene>
    <name evidence="4" type="ORF">PAPOLLO_LOCUS7081</name>
</gene>
<feature type="domain" description="Endonuclease/exonuclease/phosphatase" evidence="3">
    <location>
        <begin position="622"/>
        <end position="741"/>
    </location>
</feature>
<organism evidence="4 5">
    <name type="scientific">Parnassius apollo</name>
    <name type="common">Apollo butterfly</name>
    <name type="synonym">Papilio apollo</name>
    <dbReference type="NCBI Taxonomy" id="110799"/>
    <lineage>
        <taxon>Eukaryota</taxon>
        <taxon>Metazoa</taxon>
        <taxon>Ecdysozoa</taxon>
        <taxon>Arthropoda</taxon>
        <taxon>Hexapoda</taxon>
        <taxon>Insecta</taxon>
        <taxon>Pterygota</taxon>
        <taxon>Neoptera</taxon>
        <taxon>Endopterygota</taxon>
        <taxon>Lepidoptera</taxon>
        <taxon>Glossata</taxon>
        <taxon>Ditrysia</taxon>
        <taxon>Papilionoidea</taxon>
        <taxon>Papilionidae</taxon>
        <taxon>Parnassiinae</taxon>
        <taxon>Parnassini</taxon>
        <taxon>Parnassius</taxon>
        <taxon>Parnassius</taxon>
    </lineage>
</organism>
<dbReference type="Pfam" id="PF14529">
    <property type="entry name" value="Exo_endo_phos_2"/>
    <property type="match status" value="1"/>
</dbReference>
<dbReference type="GO" id="GO:0003824">
    <property type="term" value="F:catalytic activity"/>
    <property type="evidence" value="ECO:0007669"/>
    <property type="project" value="InterPro"/>
</dbReference>
<reference evidence="4" key="1">
    <citation type="submission" date="2021-04" db="EMBL/GenBank/DDBJ databases">
        <authorList>
            <person name="Tunstrom K."/>
        </authorList>
    </citation>
    <scope>NUCLEOTIDE SEQUENCE</scope>
</reference>
<keyword evidence="1" id="KW-0175">Coiled coil</keyword>
<feature type="region of interest" description="Disordered" evidence="2">
    <location>
        <begin position="1409"/>
        <end position="1452"/>
    </location>
</feature>
<comment type="caution">
    <text evidence="4">The sequence shown here is derived from an EMBL/GenBank/DDBJ whole genome shotgun (WGS) entry which is preliminary data.</text>
</comment>
<dbReference type="PANTHER" id="PTHR33273:SF4">
    <property type="entry name" value="ENDONUCLEASE_EXONUCLEASE_PHOSPHATASE DOMAIN-CONTAINING PROTEIN"/>
    <property type="match status" value="1"/>
</dbReference>
<evidence type="ECO:0000259" key="3">
    <source>
        <dbReference type="Pfam" id="PF14529"/>
    </source>
</evidence>
<evidence type="ECO:0000256" key="1">
    <source>
        <dbReference type="SAM" id="Coils"/>
    </source>
</evidence>
<feature type="region of interest" description="Disordered" evidence="2">
    <location>
        <begin position="1"/>
        <end position="22"/>
    </location>
</feature>
<accession>A0A8S3WJD5</accession>
<feature type="coiled-coil region" evidence="1">
    <location>
        <begin position="171"/>
        <end position="198"/>
    </location>
</feature>
<evidence type="ECO:0000313" key="5">
    <source>
        <dbReference type="Proteomes" id="UP000691718"/>
    </source>
</evidence>
<name>A0A8S3WJD5_PARAO</name>
<dbReference type="Proteomes" id="UP000691718">
    <property type="component" value="Unassembled WGS sequence"/>
</dbReference>
<feature type="coiled-coil region" evidence="1">
    <location>
        <begin position="1334"/>
        <end position="1387"/>
    </location>
</feature>
<proteinExistence type="predicted"/>
<protein>
    <submittedName>
        <fullName evidence="4">(apollo) hypothetical protein</fullName>
    </submittedName>
</protein>
<feature type="non-terminal residue" evidence="4">
    <location>
        <position position="1"/>
    </location>
</feature>
<dbReference type="OrthoDB" id="411871at2759"/>
<evidence type="ECO:0000313" key="4">
    <source>
        <dbReference type="EMBL" id="CAG4964019.1"/>
    </source>
</evidence>
<feature type="region of interest" description="Disordered" evidence="2">
    <location>
        <begin position="1074"/>
        <end position="1098"/>
    </location>
</feature>
<dbReference type="InterPro" id="IPR005135">
    <property type="entry name" value="Endo/exonuclease/phosphatase"/>
</dbReference>
<dbReference type="PANTHER" id="PTHR33273">
    <property type="entry name" value="DOMAIN-CONTAINING PROTEIN, PUTATIVE-RELATED"/>
    <property type="match status" value="1"/>
</dbReference>